<dbReference type="GO" id="GO:0008840">
    <property type="term" value="F:4-hydroxy-tetrahydrodipicolinate synthase activity"/>
    <property type="evidence" value="ECO:0007669"/>
    <property type="project" value="UniProtKB-UniRule"/>
</dbReference>
<comment type="caution">
    <text evidence="12">Was originally thought to be a dihydrodipicolinate synthase (DHDPS), catalyzing the condensation of (S)-aspartate-beta-semialdehyde [(S)-ASA] and pyruvate to dihydrodipicolinate (DHDP). However, it was shown in E.coli that the product of the enzymatic reaction is not dihydrodipicolinate but in fact (4S)-4-hydroxy-2,3,4,5-tetrahydro-(2S)-dipicolinic acid (HTPA), and that the consecutive dehydration reaction leading to DHDP is not spontaneous but catalyzed by DapB.</text>
</comment>
<dbReference type="HAMAP" id="MF_00418">
    <property type="entry name" value="DapA"/>
    <property type="match status" value="1"/>
</dbReference>
<keyword evidence="10 12" id="KW-0704">Schiff base</keyword>
<evidence type="ECO:0000313" key="18">
    <source>
        <dbReference type="Proteomes" id="UP000051202"/>
    </source>
</evidence>
<dbReference type="PROSITE" id="PS00666">
    <property type="entry name" value="DHDPS_2"/>
    <property type="match status" value="1"/>
</dbReference>
<feature type="site" description="L-lysine inhibitor binding" evidence="16">
    <location>
        <position position="94"/>
    </location>
</feature>
<dbReference type="Gene3D" id="3.20.20.70">
    <property type="entry name" value="Aldolase class I"/>
    <property type="match status" value="1"/>
</dbReference>
<feature type="site" description="Part of a proton relay during catalysis" evidence="12 16">
    <location>
        <position position="54"/>
    </location>
</feature>
<dbReference type="PANTHER" id="PTHR12128:SF66">
    <property type="entry name" value="4-HYDROXY-2-OXOGLUTARATE ALDOLASE, MITOCHONDRIAL"/>
    <property type="match status" value="1"/>
</dbReference>
<feature type="site" description="L-lysine inhibitor binding; via carbonyl oxygen" evidence="16">
    <location>
        <position position="59"/>
    </location>
</feature>
<feature type="binding site" evidence="12 15">
    <location>
        <position position="213"/>
    </location>
    <ligand>
        <name>pyruvate</name>
        <dbReference type="ChEBI" id="CHEBI:15361"/>
    </ligand>
</feature>
<dbReference type="PANTHER" id="PTHR12128">
    <property type="entry name" value="DIHYDRODIPICOLINATE SYNTHASE"/>
    <property type="match status" value="1"/>
</dbReference>
<dbReference type="AlphaFoldDB" id="A0A0T6DRQ5"/>
<evidence type="ECO:0000256" key="10">
    <source>
        <dbReference type="ARBA" id="ARBA00023270"/>
    </source>
</evidence>
<dbReference type="RefSeq" id="WP_058024869.1">
    <property type="nucleotide sequence ID" value="NZ_LNDJ01000071.1"/>
</dbReference>
<evidence type="ECO:0000256" key="8">
    <source>
        <dbReference type="ARBA" id="ARBA00023154"/>
    </source>
</evidence>
<keyword evidence="6 12" id="KW-0028">Amino-acid biosynthesis</keyword>
<comment type="catalytic activity">
    <reaction evidence="11 12">
        <text>L-aspartate 4-semialdehyde + pyruvate = (2S,4S)-4-hydroxy-2,3,4,5-tetrahydrodipicolinate + H2O + H(+)</text>
        <dbReference type="Rhea" id="RHEA:34171"/>
        <dbReference type="ChEBI" id="CHEBI:15361"/>
        <dbReference type="ChEBI" id="CHEBI:15377"/>
        <dbReference type="ChEBI" id="CHEBI:15378"/>
        <dbReference type="ChEBI" id="CHEBI:67139"/>
        <dbReference type="ChEBI" id="CHEBI:537519"/>
        <dbReference type="EC" id="4.3.3.7"/>
    </reaction>
</comment>
<dbReference type="NCBIfam" id="TIGR00674">
    <property type="entry name" value="dapA"/>
    <property type="match status" value="1"/>
</dbReference>
<evidence type="ECO:0000256" key="16">
    <source>
        <dbReference type="PIRSR" id="PIRSR001365-3"/>
    </source>
</evidence>
<evidence type="ECO:0000256" key="1">
    <source>
        <dbReference type="ARBA" id="ARBA00003294"/>
    </source>
</evidence>
<dbReference type="SUPFAM" id="SSF51569">
    <property type="entry name" value="Aldolase"/>
    <property type="match status" value="1"/>
</dbReference>
<protein>
    <recommendedName>
        <fullName evidence="4 12">4-hydroxy-tetrahydrodipicolinate synthase</fullName>
        <shortName evidence="12">HTPA synthase</shortName>
        <ecNumber evidence="4 12">4.3.3.7</ecNumber>
    </recommendedName>
</protein>
<evidence type="ECO:0000256" key="5">
    <source>
        <dbReference type="ARBA" id="ARBA00022490"/>
    </source>
</evidence>
<keyword evidence="5 12" id="KW-0963">Cytoplasm</keyword>
<comment type="similarity">
    <text evidence="3 12 13">Belongs to the DapA family.</text>
</comment>
<dbReference type="EC" id="4.3.3.7" evidence="4 12"/>
<evidence type="ECO:0000256" key="7">
    <source>
        <dbReference type="ARBA" id="ARBA00022915"/>
    </source>
</evidence>
<evidence type="ECO:0000256" key="2">
    <source>
        <dbReference type="ARBA" id="ARBA00005120"/>
    </source>
</evidence>
<feature type="binding site" evidence="12 15">
    <location>
        <position position="55"/>
    </location>
    <ligand>
        <name>pyruvate</name>
        <dbReference type="ChEBI" id="CHEBI:15361"/>
    </ligand>
</feature>
<dbReference type="STRING" id="554343.AS194_08845"/>
<feature type="site" description="Part of a proton relay during catalysis" evidence="12 16">
    <location>
        <position position="117"/>
    </location>
</feature>
<organism evidence="17 18">
    <name type="scientific">Psychrobacter piscatorii</name>
    <dbReference type="NCBI Taxonomy" id="554343"/>
    <lineage>
        <taxon>Bacteria</taxon>
        <taxon>Pseudomonadati</taxon>
        <taxon>Pseudomonadota</taxon>
        <taxon>Gammaproteobacteria</taxon>
        <taxon>Moraxellales</taxon>
        <taxon>Moraxellaceae</taxon>
        <taxon>Psychrobacter</taxon>
    </lineage>
</organism>
<reference evidence="17 18" key="1">
    <citation type="submission" date="2015-11" db="EMBL/GenBank/DDBJ databases">
        <title>Permanent draft genome of Psychrobacter piscatorii LQ58.</title>
        <authorList>
            <person name="Zhou M."/>
            <person name="Dong B."/>
            <person name="Liu Q."/>
        </authorList>
    </citation>
    <scope>NUCLEOTIDE SEQUENCE [LARGE SCALE GENOMIC DNA]</scope>
    <source>
        <strain evidence="17 18">LQ58</strain>
    </source>
</reference>
<comment type="caution">
    <text evidence="17">The sequence shown here is derived from an EMBL/GenBank/DDBJ whole genome shotgun (WGS) entry which is preliminary data.</text>
</comment>
<accession>A0A0T6DRQ5</accession>
<evidence type="ECO:0000256" key="3">
    <source>
        <dbReference type="ARBA" id="ARBA00007592"/>
    </source>
</evidence>
<keyword evidence="9 12" id="KW-0456">Lyase</keyword>
<feature type="active site" description="Schiff-base intermediate with substrate" evidence="12 14">
    <location>
        <position position="171"/>
    </location>
</feature>
<evidence type="ECO:0000256" key="15">
    <source>
        <dbReference type="PIRSR" id="PIRSR001365-2"/>
    </source>
</evidence>
<feature type="active site" description="Proton donor/acceptor" evidence="12 14">
    <location>
        <position position="143"/>
    </location>
</feature>
<dbReference type="PRINTS" id="PR00146">
    <property type="entry name" value="DHPICSNTHASE"/>
</dbReference>
<evidence type="ECO:0000256" key="9">
    <source>
        <dbReference type="ARBA" id="ARBA00023239"/>
    </source>
</evidence>
<dbReference type="Pfam" id="PF00701">
    <property type="entry name" value="DHDPS"/>
    <property type="match status" value="1"/>
</dbReference>
<comment type="subunit">
    <text evidence="12">Homotetramer; dimer of dimers.</text>
</comment>
<comment type="function">
    <text evidence="1 12">Catalyzes the condensation of (S)-aspartate-beta-semialdehyde [(S)-ASA] and pyruvate to 4-hydroxy-tetrahydrodipicolinate (HTPA).</text>
</comment>
<dbReference type="GO" id="GO:0009089">
    <property type="term" value="P:lysine biosynthetic process via diaminopimelate"/>
    <property type="evidence" value="ECO:0007669"/>
    <property type="project" value="UniProtKB-UniRule"/>
</dbReference>
<evidence type="ECO:0000256" key="12">
    <source>
        <dbReference type="HAMAP-Rule" id="MF_00418"/>
    </source>
</evidence>
<name>A0A0T6DRQ5_9GAMM</name>
<keyword evidence="18" id="KW-1185">Reference proteome</keyword>
<evidence type="ECO:0000256" key="14">
    <source>
        <dbReference type="PIRSR" id="PIRSR001365-1"/>
    </source>
</evidence>
<dbReference type="InterPro" id="IPR020625">
    <property type="entry name" value="Schiff_base-form_aldolases_AS"/>
</dbReference>
<proteinExistence type="inferred from homology"/>
<dbReference type="CDD" id="cd00950">
    <property type="entry name" value="DHDPS"/>
    <property type="match status" value="1"/>
</dbReference>
<comment type="subcellular location">
    <subcellularLocation>
        <location evidence="12">Cytoplasm</location>
    </subcellularLocation>
</comment>
<dbReference type="InterPro" id="IPR005263">
    <property type="entry name" value="DapA"/>
</dbReference>
<dbReference type="Proteomes" id="UP000051202">
    <property type="component" value="Unassembled WGS sequence"/>
</dbReference>
<comment type="pathway">
    <text evidence="2 12">Amino-acid biosynthesis; L-lysine biosynthesis via DAP pathway; (S)-tetrahydrodipicolinate from L-aspartate: step 3/4.</text>
</comment>
<dbReference type="InterPro" id="IPR002220">
    <property type="entry name" value="DapA-like"/>
</dbReference>
<evidence type="ECO:0000256" key="11">
    <source>
        <dbReference type="ARBA" id="ARBA00047836"/>
    </source>
</evidence>
<feature type="site" description="L-lysine inhibitor binding" evidence="16">
    <location>
        <position position="90"/>
    </location>
</feature>
<evidence type="ECO:0000256" key="6">
    <source>
        <dbReference type="ARBA" id="ARBA00022605"/>
    </source>
</evidence>
<dbReference type="GO" id="GO:0005829">
    <property type="term" value="C:cytosol"/>
    <property type="evidence" value="ECO:0007669"/>
    <property type="project" value="TreeGrafter"/>
</dbReference>
<feature type="site" description="L-lysine inhibitor binding" evidence="16">
    <location>
        <position position="116"/>
    </location>
</feature>
<dbReference type="GO" id="GO:0019877">
    <property type="term" value="P:diaminopimelate biosynthetic process"/>
    <property type="evidence" value="ECO:0007669"/>
    <property type="project" value="UniProtKB-UniRule"/>
</dbReference>
<dbReference type="UniPathway" id="UPA00034">
    <property type="reaction ID" value="UER00017"/>
</dbReference>
<dbReference type="SMART" id="SM01130">
    <property type="entry name" value="DHDPS"/>
    <property type="match status" value="1"/>
</dbReference>
<evidence type="ECO:0000256" key="13">
    <source>
        <dbReference type="PIRNR" id="PIRNR001365"/>
    </source>
</evidence>
<sequence length="301" mass="32484">MSTAYDEIKTRLQGSMVALVTPMHPDGTVDYKRLADLIDWQIEQGTHCLVAVGTTGESATLSMQEHSDVIRYFVQHVKGRVPVIAGTGANNTMEAIKLTQDAADAGADCALLVAPYYNKPPQEGLFQHYQAIAKAVNIPQMLYNVPGRTVVDIAQDTVERLADIDNIVAIKDATGSVGRGEQLIKAVGDRMVVLSGDDGTALDLLKVGGKGNISVTANVAPKAMSETFAAGLRGDFETASQIHDVVKHLHRDLFIESSPIPAKYALHKMGMIDKGIRLPLVWLAEQHHATIDEALVRANIL</sequence>
<dbReference type="EMBL" id="LNDJ01000071">
    <property type="protein sequence ID" value="KRU22344.1"/>
    <property type="molecule type" value="Genomic_DNA"/>
</dbReference>
<dbReference type="PIRSF" id="PIRSF001365">
    <property type="entry name" value="DHDPS"/>
    <property type="match status" value="1"/>
</dbReference>
<dbReference type="InterPro" id="IPR013785">
    <property type="entry name" value="Aldolase_TIM"/>
</dbReference>
<evidence type="ECO:0000256" key="4">
    <source>
        <dbReference type="ARBA" id="ARBA00012086"/>
    </source>
</evidence>
<gene>
    <name evidence="12" type="primary">dapA</name>
    <name evidence="17" type="ORF">AS194_08845</name>
</gene>
<keyword evidence="8 12" id="KW-0457">Lysine biosynthesis</keyword>
<keyword evidence="7 12" id="KW-0220">Diaminopimelate biosynthesis</keyword>
<evidence type="ECO:0000313" key="17">
    <source>
        <dbReference type="EMBL" id="KRU22344.1"/>
    </source>
</evidence>